<accession>A0ABV6LYG9</accession>
<dbReference type="Proteomes" id="UP001589867">
    <property type="component" value="Unassembled WGS sequence"/>
</dbReference>
<evidence type="ECO:0000256" key="1">
    <source>
        <dbReference type="ARBA" id="ARBA00010211"/>
    </source>
</evidence>
<dbReference type="SUPFAM" id="SSF56529">
    <property type="entry name" value="FAH"/>
    <property type="match status" value="1"/>
</dbReference>
<dbReference type="GO" id="GO:0016787">
    <property type="term" value="F:hydrolase activity"/>
    <property type="evidence" value="ECO:0007669"/>
    <property type="project" value="UniProtKB-KW"/>
</dbReference>
<name>A0ABV6LYG9_9ACTN</name>
<dbReference type="RefSeq" id="WP_377247370.1">
    <property type="nucleotide sequence ID" value="NZ_JBHLUH010000009.1"/>
</dbReference>
<evidence type="ECO:0000313" key="5">
    <source>
        <dbReference type="Proteomes" id="UP001589867"/>
    </source>
</evidence>
<comment type="caution">
    <text evidence="4">The sequence shown here is derived from an EMBL/GenBank/DDBJ whole genome shotgun (WGS) entry which is preliminary data.</text>
</comment>
<dbReference type="InterPro" id="IPR051121">
    <property type="entry name" value="FAH"/>
</dbReference>
<reference evidence="4 5" key="1">
    <citation type="submission" date="2024-09" db="EMBL/GenBank/DDBJ databases">
        <authorList>
            <person name="Sun Q."/>
            <person name="Mori K."/>
        </authorList>
    </citation>
    <scope>NUCLEOTIDE SEQUENCE [LARGE SCALE GENOMIC DNA]</scope>
    <source>
        <strain evidence="4 5">TBRC 3947</strain>
    </source>
</reference>
<protein>
    <submittedName>
        <fullName evidence="4">Fumarylacetoacetate hydrolase family protein</fullName>
    </submittedName>
</protein>
<sequence length="276" mass="29055">MTELVRTAAGWAVRREAGLFALGTTLADLLALPLAEARAAYEAGDGALLDAPPLAPVDAQEVWAAGVTYQRSREGRREESEPAGHADLYDRVYTADRPELFFKATAARVIGDGEPVGIRADSGWDVPEAELGLVVNAAGELFGYTVGNDMSSRSIEGENPLYLPQAKVYARSCALGPAIVPAWEAGPGPFPVSVRVERGGATAWAATTSTDRLARTPEDLVSWLTRALDFPAGVVLLTGTGVVPDRSFTLRDGDVVTIDVAGVGTLRNPVVVVGRA</sequence>
<keyword evidence="4" id="KW-0378">Hydrolase</keyword>
<dbReference type="InterPro" id="IPR011234">
    <property type="entry name" value="Fumarylacetoacetase-like_C"/>
</dbReference>
<dbReference type="Gene3D" id="3.90.850.10">
    <property type="entry name" value="Fumarylacetoacetase-like, C-terminal domain"/>
    <property type="match status" value="1"/>
</dbReference>
<evidence type="ECO:0000259" key="3">
    <source>
        <dbReference type="Pfam" id="PF01557"/>
    </source>
</evidence>
<organism evidence="4 5">
    <name type="scientific">Phytohabitans kaempferiae</name>
    <dbReference type="NCBI Taxonomy" id="1620943"/>
    <lineage>
        <taxon>Bacteria</taxon>
        <taxon>Bacillati</taxon>
        <taxon>Actinomycetota</taxon>
        <taxon>Actinomycetes</taxon>
        <taxon>Micromonosporales</taxon>
        <taxon>Micromonosporaceae</taxon>
    </lineage>
</organism>
<dbReference type="InterPro" id="IPR036663">
    <property type="entry name" value="Fumarylacetoacetase_C_sf"/>
</dbReference>
<proteinExistence type="inferred from homology"/>
<dbReference type="Pfam" id="PF01557">
    <property type="entry name" value="FAA_hydrolase"/>
    <property type="match status" value="1"/>
</dbReference>
<gene>
    <name evidence="4" type="ORF">ACFFIA_07220</name>
</gene>
<keyword evidence="2" id="KW-0479">Metal-binding</keyword>
<feature type="domain" description="Fumarylacetoacetase-like C-terminal" evidence="3">
    <location>
        <begin position="96"/>
        <end position="271"/>
    </location>
</feature>
<keyword evidence="5" id="KW-1185">Reference proteome</keyword>
<evidence type="ECO:0000313" key="4">
    <source>
        <dbReference type="EMBL" id="MFC0527446.1"/>
    </source>
</evidence>
<comment type="similarity">
    <text evidence="1">Belongs to the FAH family.</text>
</comment>
<evidence type="ECO:0000256" key="2">
    <source>
        <dbReference type="ARBA" id="ARBA00022723"/>
    </source>
</evidence>
<dbReference type="PANTHER" id="PTHR42796">
    <property type="entry name" value="FUMARYLACETOACETATE HYDROLASE DOMAIN-CONTAINING PROTEIN 2A-RELATED"/>
    <property type="match status" value="1"/>
</dbReference>
<dbReference type="EMBL" id="JBHLUH010000009">
    <property type="protein sequence ID" value="MFC0527446.1"/>
    <property type="molecule type" value="Genomic_DNA"/>
</dbReference>
<dbReference type="PANTHER" id="PTHR42796:SF7">
    <property type="entry name" value="2-DEHYDRO-3-DEOXY-D-ARABINONATE DEHYDRATASE"/>
    <property type="match status" value="1"/>
</dbReference>